<evidence type="ECO:0000259" key="1">
    <source>
        <dbReference type="Pfam" id="PF00623"/>
    </source>
</evidence>
<comment type="caution">
    <text evidence="2">The sequence shown here is derived from an EMBL/GenBank/DDBJ whole genome shotgun (WGS) entry which is preliminary data.</text>
</comment>
<dbReference type="Proteomes" id="UP000774617">
    <property type="component" value="Unassembled WGS sequence"/>
</dbReference>
<evidence type="ECO:0000313" key="2">
    <source>
        <dbReference type="EMBL" id="KAH7001766.1"/>
    </source>
</evidence>
<dbReference type="EMBL" id="JAGTJR010000146">
    <property type="protein sequence ID" value="KAH7001766.1"/>
    <property type="molecule type" value="Genomic_DNA"/>
</dbReference>
<dbReference type="SUPFAM" id="SSF64484">
    <property type="entry name" value="beta and beta-prime subunits of DNA dependent RNA-polymerase"/>
    <property type="match status" value="1"/>
</dbReference>
<dbReference type="Pfam" id="PF00623">
    <property type="entry name" value="RNA_pol_Rpb1_2"/>
    <property type="match status" value="1"/>
</dbReference>
<keyword evidence="3" id="KW-1185">Reference proteome</keyword>
<dbReference type="InterPro" id="IPR000722">
    <property type="entry name" value="RNA_pol_asu"/>
</dbReference>
<sequence>MSAAIHTSTRSDERVHKAKRVVVPGRMVTVAPSVVKCVWTKLKVENLLVHTATIEHMSTNTNCWMHKNCDGHLVVNPETETYLIPYAFATGSEIKFSDGYMINRAAMVGEKGRDEMTDFCFSRIAGKNGILRKGCNGSRPTNTSRFVLSPMKTQKSGEFNPMTGVITMPRAYFDKGMFVYVTTGGFCTMRKARVGDFIVMGRCPSQGADSALPFKIVPGDEDEDVCRIPLEVCSLTNADFDGDEGWHYMPASSEGSMEVEAAWNRVWGVNGVESLMTKVMRLTPATMDMDRLDRVIYSTMTLEEMGTHPGGELYETLMLKPKSWKTMHSVMKSSTYWSTCVERFEAGITNTTLSMHGVAGPYGVMRLSMMMGTAVSTIENTPFIDSRNVPKIPLMTMPPDMDRATCASAMTKLTKILYQRGIDLSKHGVIRDKPAAIETLLSSRKSCYAIGSTNTGTTAHLTDSMDAISKRLICTNMRSISSVTTPEDMIARSVWIVAMIEEMDSVMLTPTERVAAAYLITFLGRNVDRIMNTNIVDCMYRLGLDWYTSITCSDVRWLKNVTRDISTYPDARRDMDISSTLGAIAIGNMSMVTNKTVNIGPGTTVVSNTNESRYTWTE</sequence>
<proteinExistence type="predicted"/>
<feature type="domain" description="RNA polymerase alpha subunit" evidence="1">
    <location>
        <begin position="189"/>
        <end position="261"/>
    </location>
</feature>
<evidence type="ECO:0000313" key="3">
    <source>
        <dbReference type="Proteomes" id="UP000774617"/>
    </source>
</evidence>
<name>A0ABQ8FPB6_9PEZI</name>
<accession>A0ABQ8FPB6</accession>
<gene>
    <name evidence="2" type="ORF">B0J12DRAFT_692613</name>
</gene>
<organism evidence="2 3">
    <name type="scientific">Macrophomina phaseolina</name>
    <dbReference type="NCBI Taxonomy" id="35725"/>
    <lineage>
        <taxon>Eukaryota</taxon>
        <taxon>Fungi</taxon>
        <taxon>Dikarya</taxon>
        <taxon>Ascomycota</taxon>
        <taxon>Pezizomycotina</taxon>
        <taxon>Dothideomycetes</taxon>
        <taxon>Dothideomycetes incertae sedis</taxon>
        <taxon>Botryosphaeriales</taxon>
        <taxon>Botryosphaeriaceae</taxon>
        <taxon>Macrophomina</taxon>
    </lineage>
</organism>
<dbReference type="Gene3D" id="2.40.40.20">
    <property type="match status" value="1"/>
</dbReference>
<reference evidence="2 3" key="1">
    <citation type="journal article" date="2021" name="Nat. Commun.">
        <title>Genetic determinants of endophytism in the Arabidopsis root mycobiome.</title>
        <authorList>
            <person name="Mesny F."/>
            <person name="Miyauchi S."/>
            <person name="Thiergart T."/>
            <person name="Pickel B."/>
            <person name="Atanasova L."/>
            <person name="Karlsson M."/>
            <person name="Huettel B."/>
            <person name="Barry K.W."/>
            <person name="Haridas S."/>
            <person name="Chen C."/>
            <person name="Bauer D."/>
            <person name="Andreopoulos W."/>
            <person name="Pangilinan J."/>
            <person name="LaButti K."/>
            <person name="Riley R."/>
            <person name="Lipzen A."/>
            <person name="Clum A."/>
            <person name="Drula E."/>
            <person name="Henrissat B."/>
            <person name="Kohler A."/>
            <person name="Grigoriev I.V."/>
            <person name="Martin F.M."/>
            <person name="Hacquard S."/>
        </authorList>
    </citation>
    <scope>NUCLEOTIDE SEQUENCE [LARGE SCALE GENOMIC DNA]</scope>
    <source>
        <strain evidence="2 3">MPI-SDFR-AT-0080</strain>
    </source>
</reference>
<protein>
    <recommendedName>
        <fullName evidence="1">RNA polymerase alpha subunit domain-containing protein</fullName>
    </recommendedName>
</protein>